<dbReference type="CTD" id="9838929"/>
<dbReference type="Proteomes" id="UP000483820">
    <property type="component" value="Chromosome V"/>
</dbReference>
<dbReference type="EMBL" id="WUAV01000005">
    <property type="protein sequence ID" value="KAF1752833.1"/>
    <property type="molecule type" value="Genomic_DNA"/>
</dbReference>
<evidence type="ECO:0000259" key="2">
    <source>
        <dbReference type="Pfam" id="PF04155"/>
    </source>
</evidence>
<feature type="chain" id="PRO_5015089132" evidence="1">
    <location>
        <begin position="23"/>
        <end position="282"/>
    </location>
</feature>
<dbReference type="RefSeq" id="XP_003115770.1">
    <property type="nucleotide sequence ID" value="XM_003115722.1"/>
</dbReference>
<keyword evidence="5" id="KW-1185">Reference proteome</keyword>
<keyword evidence="1" id="KW-0732">Signal</keyword>
<evidence type="ECO:0000313" key="4">
    <source>
        <dbReference type="EMBL" id="KAF1752833.1"/>
    </source>
</evidence>
<dbReference type="GeneID" id="9838929"/>
<name>E3LKE0_CAERE</name>
<dbReference type="KEGG" id="crq:GCK72_019388"/>
<evidence type="ECO:0000313" key="6">
    <source>
        <dbReference type="Proteomes" id="UP000483820"/>
    </source>
</evidence>
<dbReference type="Pfam" id="PF04155">
    <property type="entry name" value="Ground-like"/>
    <property type="match status" value="1"/>
</dbReference>
<dbReference type="AlphaFoldDB" id="E3LKE0"/>
<dbReference type="EMBL" id="DS268410">
    <property type="protein sequence ID" value="EFP00258.1"/>
    <property type="molecule type" value="Genomic_DNA"/>
</dbReference>
<evidence type="ECO:0000313" key="3">
    <source>
        <dbReference type="EMBL" id="EFP00258.1"/>
    </source>
</evidence>
<dbReference type="OrthoDB" id="5825670at2759"/>
<dbReference type="eggNOG" id="ENOG502SUJN">
    <property type="taxonomic scope" value="Eukaryota"/>
</dbReference>
<sequence>MKHSFTLVVTVLISILIFDVEGFFFGAAGGGGACGCSRAPVCPPPPPPSGCSGGGRAVARGAKTMSFDQPIPQNTPQAPRVYTVPDELDLRAAAFGVPIQPQPQYSIFDVLHNLGESSDSPAQQLVVADGSTNTDYFPKENDEDLTVSEMTGNSDVELYKSKEIRRAPAEPTVHVHRDGNVETTTISSDNLNGAAEEDNFDKNKCSSSVLRKLMLEHITDSSAESKRNINIAAEGKFGGNVDVICSRGHFSYIFTSNLYCETTKGLTTCIAFRQSDKVRRRR</sequence>
<accession>E3LKE0</accession>
<proteinExistence type="predicted"/>
<reference evidence="4 6" key="2">
    <citation type="submission" date="2019-12" db="EMBL/GenBank/DDBJ databases">
        <title>Chromosome-level assembly of the Caenorhabditis remanei genome.</title>
        <authorList>
            <person name="Teterina A.A."/>
            <person name="Willis J.H."/>
            <person name="Phillips P.C."/>
        </authorList>
    </citation>
    <scope>NUCLEOTIDE SEQUENCE [LARGE SCALE GENOMIC DNA]</scope>
    <source>
        <strain evidence="4 6">PX506</strain>
        <tissue evidence="4">Whole organism</tissue>
    </source>
</reference>
<dbReference type="HOGENOM" id="CLU_1225791_0_0_1"/>
<organism evidence="5">
    <name type="scientific">Caenorhabditis remanei</name>
    <name type="common">Caenorhabditis vulgaris</name>
    <dbReference type="NCBI Taxonomy" id="31234"/>
    <lineage>
        <taxon>Eukaryota</taxon>
        <taxon>Metazoa</taxon>
        <taxon>Ecdysozoa</taxon>
        <taxon>Nematoda</taxon>
        <taxon>Chromadorea</taxon>
        <taxon>Rhabditida</taxon>
        <taxon>Rhabditina</taxon>
        <taxon>Rhabditomorpha</taxon>
        <taxon>Rhabditoidea</taxon>
        <taxon>Rhabditidae</taxon>
        <taxon>Peloderinae</taxon>
        <taxon>Caenorhabditis</taxon>
    </lineage>
</organism>
<dbReference type="FunCoup" id="E3LKE0">
    <property type="interactions" value="70"/>
</dbReference>
<feature type="signal peptide" evidence="1">
    <location>
        <begin position="1"/>
        <end position="22"/>
    </location>
</feature>
<dbReference type="PROSITE" id="PS51257">
    <property type="entry name" value="PROKAR_LIPOPROTEIN"/>
    <property type="match status" value="1"/>
</dbReference>
<dbReference type="OMA" id="TTCIAFR"/>
<evidence type="ECO:0000256" key="1">
    <source>
        <dbReference type="SAM" id="SignalP"/>
    </source>
</evidence>
<evidence type="ECO:0000313" key="5">
    <source>
        <dbReference type="Proteomes" id="UP000008281"/>
    </source>
</evidence>
<dbReference type="Proteomes" id="UP000008281">
    <property type="component" value="Unassembled WGS sequence"/>
</dbReference>
<feature type="domain" description="Ground-like" evidence="2">
    <location>
        <begin position="203"/>
        <end position="272"/>
    </location>
</feature>
<dbReference type="InterPro" id="IPR007284">
    <property type="entry name" value="Ground-like_dom"/>
</dbReference>
<reference evidence="3" key="1">
    <citation type="submission" date="2007-07" db="EMBL/GenBank/DDBJ databases">
        <title>PCAP assembly of the Caenorhabditis remanei genome.</title>
        <authorList>
            <consortium name="The Caenorhabditis remanei Sequencing Consortium"/>
            <person name="Wilson R.K."/>
        </authorList>
    </citation>
    <scope>NUCLEOTIDE SEQUENCE [LARGE SCALE GENOMIC DNA]</scope>
    <source>
        <strain evidence="3">PB4641</strain>
    </source>
</reference>
<dbReference type="STRING" id="31234.E3LKE0"/>
<protein>
    <submittedName>
        <fullName evidence="3">CRE-GRL-10 protein</fullName>
    </submittedName>
</protein>
<gene>
    <name evidence="3" type="primary">Cre-grl-10</name>
    <name evidence="3" type="ORF">CRE_18953</name>
    <name evidence="4" type="ORF">GCK72_019388</name>
</gene>